<dbReference type="Proteomes" id="UP000236736">
    <property type="component" value="Unassembled WGS sequence"/>
</dbReference>
<dbReference type="EMBL" id="FNVR01000002">
    <property type="protein sequence ID" value="SEF58361.1"/>
    <property type="molecule type" value="Genomic_DNA"/>
</dbReference>
<evidence type="ECO:0000256" key="1">
    <source>
        <dbReference type="SAM" id="SignalP"/>
    </source>
</evidence>
<keyword evidence="1" id="KW-0732">Signal</keyword>
<keyword evidence="3" id="KW-1185">Reference proteome</keyword>
<proteinExistence type="predicted"/>
<accession>A0A1H5T8F0</accession>
<gene>
    <name evidence="2" type="ORF">SAMN03080598_00718</name>
</gene>
<dbReference type="RefSeq" id="WP_103923423.1">
    <property type="nucleotide sequence ID" value="NZ_FNVR01000002.1"/>
</dbReference>
<evidence type="ECO:0008006" key="4">
    <source>
        <dbReference type="Google" id="ProtNLM"/>
    </source>
</evidence>
<protein>
    <recommendedName>
        <fullName evidence="4">Outer membrane protein beta-barrel domain-containing protein</fullName>
    </recommendedName>
</protein>
<feature type="chain" id="PRO_5009284728" description="Outer membrane protein beta-barrel domain-containing protein" evidence="1">
    <location>
        <begin position="20"/>
        <end position="233"/>
    </location>
</feature>
<dbReference type="STRING" id="1120964.GCA_001313265_03642"/>
<name>A0A1H5T8F0_9BACT</name>
<evidence type="ECO:0000313" key="3">
    <source>
        <dbReference type="Proteomes" id="UP000236736"/>
    </source>
</evidence>
<dbReference type="OrthoDB" id="1492607at2"/>
<organism evidence="2 3">
    <name type="scientific">Algoriphagus boritolerans DSM 17298 = JCM 18970</name>
    <dbReference type="NCBI Taxonomy" id="1120964"/>
    <lineage>
        <taxon>Bacteria</taxon>
        <taxon>Pseudomonadati</taxon>
        <taxon>Bacteroidota</taxon>
        <taxon>Cytophagia</taxon>
        <taxon>Cytophagales</taxon>
        <taxon>Cyclobacteriaceae</taxon>
        <taxon>Algoriphagus</taxon>
    </lineage>
</organism>
<dbReference type="Gene3D" id="2.40.160.20">
    <property type="match status" value="1"/>
</dbReference>
<feature type="signal peptide" evidence="1">
    <location>
        <begin position="1"/>
        <end position="19"/>
    </location>
</feature>
<dbReference type="InterPro" id="IPR011250">
    <property type="entry name" value="OMP/PagP_B-barrel"/>
</dbReference>
<dbReference type="SUPFAM" id="SSF56925">
    <property type="entry name" value="OMPA-like"/>
    <property type="match status" value="1"/>
</dbReference>
<evidence type="ECO:0000313" key="2">
    <source>
        <dbReference type="EMBL" id="SEF58361.1"/>
    </source>
</evidence>
<sequence length="233" mass="25794">MKKLFFALIFFLTGFSTHAQFFLAGGHFNGGIATGQLKEETGGLFFPTISGILLHEARSAPIQFGLELGYGIYGSKLEKRTDLYEGFSDELRLRRNNNIATGMIVIRYLPFIDSKITPFLEAKFGANYLYTRYKIRESIASDEAIESGKDFENWTLAHGFGAGVQFPIPSNPDLVLEFKANYQSSNSIRFLTKGDASFDPLPGGGGTFDYEIRSAPLSKLTFSIGLLVYGAFN</sequence>
<reference evidence="3" key="1">
    <citation type="submission" date="2016-10" db="EMBL/GenBank/DDBJ databases">
        <authorList>
            <person name="Varghese N."/>
            <person name="Submissions S."/>
        </authorList>
    </citation>
    <scope>NUCLEOTIDE SEQUENCE [LARGE SCALE GENOMIC DNA]</scope>
    <source>
        <strain evidence="3">DSM 17298</strain>
    </source>
</reference>
<dbReference type="AlphaFoldDB" id="A0A1H5T8F0"/>